<dbReference type="Pfam" id="PF10406">
    <property type="entry name" value="TAF8_C"/>
    <property type="match status" value="1"/>
</dbReference>
<protein>
    <recommendedName>
        <fullName evidence="3">Transcription initiation factor TFIID subunit 8</fullName>
    </recommendedName>
</protein>
<accession>S8C239</accession>
<evidence type="ECO:0000256" key="6">
    <source>
        <dbReference type="ARBA" id="ARBA00023242"/>
    </source>
</evidence>
<dbReference type="InterPro" id="IPR019473">
    <property type="entry name" value="TFIID_su8_C"/>
</dbReference>
<evidence type="ECO:0000313" key="9">
    <source>
        <dbReference type="EMBL" id="EPS58491.1"/>
    </source>
</evidence>
<dbReference type="CDD" id="cd08049">
    <property type="entry name" value="TAF8"/>
    <property type="match status" value="1"/>
</dbReference>
<organism evidence="9 10">
    <name type="scientific">Genlisea aurea</name>
    <dbReference type="NCBI Taxonomy" id="192259"/>
    <lineage>
        <taxon>Eukaryota</taxon>
        <taxon>Viridiplantae</taxon>
        <taxon>Streptophyta</taxon>
        <taxon>Embryophyta</taxon>
        <taxon>Tracheophyta</taxon>
        <taxon>Spermatophyta</taxon>
        <taxon>Magnoliopsida</taxon>
        <taxon>eudicotyledons</taxon>
        <taxon>Gunneridae</taxon>
        <taxon>Pentapetalae</taxon>
        <taxon>asterids</taxon>
        <taxon>lamiids</taxon>
        <taxon>Lamiales</taxon>
        <taxon>Lentibulariaceae</taxon>
        <taxon>Genlisea</taxon>
    </lineage>
</organism>
<dbReference type="InterPro" id="IPR037818">
    <property type="entry name" value="TAF8"/>
</dbReference>
<comment type="subcellular location">
    <subcellularLocation>
        <location evidence="1">Nucleus</location>
    </subcellularLocation>
</comment>
<comment type="similarity">
    <text evidence="2">Belongs to the TAF8 family.</text>
</comment>
<evidence type="ECO:0000259" key="8">
    <source>
        <dbReference type="SMART" id="SM00576"/>
    </source>
</evidence>
<name>S8C239_9LAMI</name>
<dbReference type="Gene3D" id="1.10.20.10">
    <property type="entry name" value="Histone, subunit A"/>
    <property type="match status" value="1"/>
</dbReference>
<feature type="compositionally biased region" description="Acidic residues" evidence="7">
    <location>
        <begin position="189"/>
        <end position="198"/>
    </location>
</feature>
<evidence type="ECO:0000256" key="2">
    <source>
        <dbReference type="ARBA" id="ARBA00008767"/>
    </source>
</evidence>
<reference evidence="9 10" key="1">
    <citation type="journal article" date="2013" name="BMC Genomics">
        <title>The miniature genome of a carnivorous plant Genlisea aurea contains a low number of genes and short non-coding sequences.</title>
        <authorList>
            <person name="Leushkin E.V."/>
            <person name="Sutormin R.A."/>
            <person name="Nabieva E.R."/>
            <person name="Penin A.A."/>
            <person name="Kondrashov A.S."/>
            <person name="Logacheva M.D."/>
        </authorList>
    </citation>
    <scope>NUCLEOTIDE SEQUENCE [LARGE SCALE GENOMIC DNA]</scope>
</reference>
<evidence type="ECO:0000313" key="10">
    <source>
        <dbReference type="Proteomes" id="UP000015453"/>
    </source>
</evidence>
<evidence type="ECO:0000256" key="7">
    <source>
        <dbReference type="SAM" id="MobiDB-lite"/>
    </source>
</evidence>
<dbReference type="GO" id="GO:0046982">
    <property type="term" value="F:protein heterodimerization activity"/>
    <property type="evidence" value="ECO:0007669"/>
    <property type="project" value="InterPro"/>
</dbReference>
<dbReference type="InterPro" id="IPR009072">
    <property type="entry name" value="Histone-fold"/>
</dbReference>
<dbReference type="Proteomes" id="UP000015453">
    <property type="component" value="Unassembled WGS sequence"/>
</dbReference>
<keyword evidence="4" id="KW-0805">Transcription regulation</keyword>
<dbReference type="GO" id="GO:0005669">
    <property type="term" value="C:transcription factor TFIID complex"/>
    <property type="evidence" value="ECO:0007669"/>
    <property type="project" value="InterPro"/>
</dbReference>
<evidence type="ECO:0000256" key="1">
    <source>
        <dbReference type="ARBA" id="ARBA00004123"/>
    </source>
</evidence>
<dbReference type="OrthoDB" id="436852at2759"/>
<dbReference type="EMBL" id="AUSU01009169">
    <property type="protein sequence ID" value="EPS58491.1"/>
    <property type="molecule type" value="Genomic_DNA"/>
</dbReference>
<dbReference type="Pfam" id="PF07524">
    <property type="entry name" value="Bromo_TP"/>
    <property type="match status" value="1"/>
</dbReference>
<feature type="domain" description="Bromodomain associated" evidence="8">
    <location>
        <begin position="2"/>
        <end position="78"/>
    </location>
</feature>
<proteinExistence type="inferred from homology"/>
<feature type="region of interest" description="Disordered" evidence="7">
    <location>
        <begin position="178"/>
        <end position="214"/>
    </location>
</feature>
<dbReference type="SMART" id="SM00576">
    <property type="entry name" value="BTP"/>
    <property type="match status" value="1"/>
</dbReference>
<feature type="non-terminal residue" evidence="9">
    <location>
        <position position="1"/>
    </location>
</feature>
<gene>
    <name evidence="9" type="ORF">M569_16323</name>
</gene>
<sequence>SDDFCRTIARIAVAQVCDTVGFDTFHESALDSLADIAIRFIGDLGRTSRFYANLSGRTECNVFDIIEGLDSMGFSQDSTIGALQMFVETAEEIPFPQSLPKFPLNRLPKLIPSFHQIGETPKSKHIPPWLPAFPDPHTYVWTPVWNERATDPRTDKIELARQHRKAERSLLNLQRRLLSNGSSRASPPADDDDDDDNIEANGSPEPEPGKNKEEKRIALVEAFGPAIDAMKERVDSGSDNERVAADPSNRAFPVSRCSNKKAFFGGEPLDLRIRIRNEPWFGRADEKDDKRRRVEFILKQSKQNQQELSQL</sequence>
<keyword evidence="5" id="KW-0804">Transcription</keyword>
<comment type="caution">
    <text evidence="9">The sequence shown here is derived from an EMBL/GenBank/DDBJ whole genome shotgun (WGS) entry which is preliminary data.</text>
</comment>
<evidence type="ECO:0000256" key="4">
    <source>
        <dbReference type="ARBA" id="ARBA00023015"/>
    </source>
</evidence>
<evidence type="ECO:0000256" key="5">
    <source>
        <dbReference type="ARBA" id="ARBA00023163"/>
    </source>
</evidence>
<dbReference type="InterPro" id="IPR006565">
    <property type="entry name" value="BTP"/>
</dbReference>
<dbReference type="AlphaFoldDB" id="S8C239"/>
<keyword evidence="6" id="KW-0539">Nucleus</keyword>
<keyword evidence="10" id="KW-1185">Reference proteome</keyword>
<evidence type="ECO:0000256" key="3">
    <source>
        <dbReference type="ARBA" id="ARBA00017307"/>
    </source>
</evidence>
<dbReference type="PANTHER" id="PTHR46338">
    <property type="entry name" value="TRANSCRIPTION INITIATION FACTOR TFIID SUBUNIT 8"/>
    <property type="match status" value="1"/>
</dbReference>
<dbReference type="PANTHER" id="PTHR46338:SF1">
    <property type="entry name" value="TRANSCRIPTION INITIATION FACTOR TFIID SUBUNIT 8"/>
    <property type="match status" value="1"/>
</dbReference>